<evidence type="ECO:0000313" key="2">
    <source>
        <dbReference type="EMBL" id="EKX68613.1"/>
    </source>
</evidence>
<sequence>MVAVMPGGPSGQGSASPEGGAEPRVSESPSQAGVYAYMKIESVTVAP</sequence>
<gene>
    <name evidence="2" type="ORF">STRIP9103_02670</name>
</gene>
<evidence type="ECO:0000313" key="3">
    <source>
        <dbReference type="Proteomes" id="UP000010411"/>
    </source>
</evidence>
<dbReference type="EMBL" id="AEJC01000063">
    <property type="protein sequence ID" value="EKX68613.1"/>
    <property type="molecule type" value="Genomic_DNA"/>
</dbReference>
<name>L1L7K2_9ACTN</name>
<dbReference type="PATRIC" id="fig|698759.3.peg.840"/>
<accession>L1L7K2</accession>
<reference evidence="2 3" key="1">
    <citation type="submission" date="2012-11" db="EMBL/GenBank/DDBJ databases">
        <authorList>
            <person name="Huguet-Tapia J.C."/>
            <person name="Durkin A.S."/>
            <person name="Pettis G.S."/>
            <person name="Badger J.H."/>
        </authorList>
    </citation>
    <scope>NUCLEOTIDE SEQUENCE [LARGE SCALE GENOMIC DNA]</scope>
    <source>
        <strain evidence="2 3">91-03</strain>
    </source>
</reference>
<dbReference type="Proteomes" id="UP000010411">
    <property type="component" value="Unassembled WGS sequence"/>
</dbReference>
<comment type="caution">
    <text evidence="2">The sequence shown here is derived from an EMBL/GenBank/DDBJ whole genome shotgun (WGS) entry which is preliminary data.</text>
</comment>
<feature type="compositionally biased region" description="Low complexity" evidence="1">
    <location>
        <begin position="12"/>
        <end position="22"/>
    </location>
</feature>
<keyword evidence="3" id="KW-1185">Reference proteome</keyword>
<dbReference type="AlphaFoldDB" id="L1L7K2"/>
<protein>
    <submittedName>
        <fullName evidence="2">Uncharacterized protein</fullName>
    </submittedName>
</protein>
<organism evidence="2 3">
    <name type="scientific">Streptomyces ipomoeae 91-03</name>
    <dbReference type="NCBI Taxonomy" id="698759"/>
    <lineage>
        <taxon>Bacteria</taxon>
        <taxon>Bacillati</taxon>
        <taxon>Actinomycetota</taxon>
        <taxon>Actinomycetes</taxon>
        <taxon>Kitasatosporales</taxon>
        <taxon>Streptomycetaceae</taxon>
        <taxon>Streptomyces</taxon>
    </lineage>
</organism>
<evidence type="ECO:0000256" key="1">
    <source>
        <dbReference type="SAM" id="MobiDB-lite"/>
    </source>
</evidence>
<proteinExistence type="predicted"/>
<feature type="region of interest" description="Disordered" evidence="1">
    <location>
        <begin position="1"/>
        <end position="33"/>
    </location>
</feature>